<accession>A0A7X0NDV2</accession>
<keyword evidence="1" id="KW-0413">Isomerase</keyword>
<sequence>MFSHIMEGRSTEQKTELSRCIVQKLAEMFPHVHNIAMNVQDFEKATYTNKSML</sequence>
<dbReference type="GO" id="GO:0016853">
    <property type="term" value="F:isomerase activity"/>
    <property type="evidence" value="ECO:0007669"/>
    <property type="project" value="UniProtKB-KW"/>
</dbReference>
<dbReference type="RefSeq" id="WP_221435099.1">
    <property type="nucleotide sequence ID" value="NZ_AP027362.1"/>
</dbReference>
<dbReference type="EMBL" id="JACHHU010000001">
    <property type="protein sequence ID" value="MBB6541631.1"/>
    <property type="molecule type" value="Genomic_DNA"/>
</dbReference>
<dbReference type="Gene3D" id="3.30.429.10">
    <property type="entry name" value="Macrophage Migration Inhibitory Factor"/>
    <property type="match status" value="1"/>
</dbReference>
<gene>
    <name evidence="1" type="ORF">HNQ55_000105</name>
</gene>
<name>A0A7X0NDV2_9GAMM</name>
<reference evidence="1 2" key="1">
    <citation type="submission" date="2020-08" db="EMBL/GenBank/DDBJ databases">
        <title>Genomic Encyclopedia of Type Strains, Phase IV (KMG-IV): sequencing the most valuable type-strain genomes for metagenomic binning, comparative biology and taxonomic classification.</title>
        <authorList>
            <person name="Goeker M."/>
        </authorList>
    </citation>
    <scope>NUCLEOTIDE SEQUENCE [LARGE SCALE GENOMIC DNA]</scope>
    <source>
        <strain evidence="1 2">DSM 26287</strain>
    </source>
</reference>
<dbReference type="Proteomes" id="UP000537141">
    <property type="component" value="Unassembled WGS sequence"/>
</dbReference>
<dbReference type="InterPro" id="IPR014347">
    <property type="entry name" value="Tautomerase/MIF_sf"/>
</dbReference>
<evidence type="ECO:0000313" key="2">
    <source>
        <dbReference type="Proteomes" id="UP000537141"/>
    </source>
</evidence>
<keyword evidence="2" id="KW-1185">Reference proteome</keyword>
<comment type="caution">
    <text evidence="1">The sequence shown here is derived from an EMBL/GenBank/DDBJ whole genome shotgun (WGS) entry which is preliminary data.</text>
</comment>
<protein>
    <submittedName>
        <fullName evidence="1">5-carboxymethyl-2-hydroxymuconate isomerase</fullName>
    </submittedName>
</protein>
<evidence type="ECO:0000313" key="1">
    <source>
        <dbReference type="EMBL" id="MBB6541631.1"/>
    </source>
</evidence>
<dbReference type="AlphaFoldDB" id="A0A7X0NDV2"/>
<dbReference type="SUPFAM" id="SSF55331">
    <property type="entry name" value="Tautomerase/MIF"/>
    <property type="match status" value="1"/>
</dbReference>
<proteinExistence type="predicted"/>
<organism evidence="1 2">
    <name type="scientific">Thalassotalea piscium</name>
    <dbReference type="NCBI Taxonomy" id="1230533"/>
    <lineage>
        <taxon>Bacteria</taxon>
        <taxon>Pseudomonadati</taxon>
        <taxon>Pseudomonadota</taxon>
        <taxon>Gammaproteobacteria</taxon>
        <taxon>Alteromonadales</taxon>
        <taxon>Colwelliaceae</taxon>
        <taxon>Thalassotalea</taxon>
    </lineage>
</organism>